<name>A0A0F0LVW9_9MICO</name>
<dbReference type="Proteomes" id="UP000033451">
    <property type="component" value="Unassembled WGS sequence"/>
</dbReference>
<dbReference type="PATRIC" id="fig|400772.4.peg.1805"/>
<feature type="compositionally biased region" description="Basic and acidic residues" evidence="1">
    <location>
        <begin position="61"/>
        <end position="79"/>
    </location>
</feature>
<dbReference type="AlphaFoldDB" id="A0A0F0LVW9"/>
<evidence type="ECO:0008006" key="4">
    <source>
        <dbReference type="Google" id="ProtNLM"/>
    </source>
</evidence>
<feature type="region of interest" description="Disordered" evidence="1">
    <location>
        <begin position="49"/>
        <end position="79"/>
    </location>
</feature>
<dbReference type="STRING" id="400772.RR49_01786"/>
<evidence type="ECO:0000313" key="2">
    <source>
        <dbReference type="EMBL" id="KJL36450.1"/>
    </source>
</evidence>
<dbReference type="RefSeq" id="WP_045247703.1">
    <property type="nucleotide sequence ID" value="NZ_JYIY01000074.1"/>
</dbReference>
<sequence length="79" mass="8769">MTEPNKRVVQRRDDGNWEVRKPGSDRASAVTPTQAEGINRARDILRNDGGGELQVRSLKGTIREQDTIPRGNDPRSSKG</sequence>
<organism evidence="2 3">
    <name type="scientific">Microbacterium ginsengisoli</name>
    <dbReference type="NCBI Taxonomy" id="400772"/>
    <lineage>
        <taxon>Bacteria</taxon>
        <taxon>Bacillati</taxon>
        <taxon>Actinomycetota</taxon>
        <taxon>Actinomycetes</taxon>
        <taxon>Micrococcales</taxon>
        <taxon>Microbacteriaceae</taxon>
        <taxon>Microbacterium</taxon>
    </lineage>
</organism>
<proteinExistence type="predicted"/>
<feature type="region of interest" description="Disordered" evidence="1">
    <location>
        <begin position="1"/>
        <end position="35"/>
    </location>
</feature>
<evidence type="ECO:0000313" key="3">
    <source>
        <dbReference type="Proteomes" id="UP000033451"/>
    </source>
</evidence>
<gene>
    <name evidence="2" type="ORF">RR49_01786</name>
</gene>
<dbReference type="InterPro" id="IPR018691">
    <property type="entry name" value="DUF2188"/>
</dbReference>
<keyword evidence="3" id="KW-1185">Reference proteome</keyword>
<dbReference type="EMBL" id="JYIY01000074">
    <property type="protein sequence ID" value="KJL36450.1"/>
    <property type="molecule type" value="Genomic_DNA"/>
</dbReference>
<protein>
    <recommendedName>
        <fullName evidence="4">DUF2188 domain-containing protein</fullName>
    </recommendedName>
</protein>
<reference evidence="2 3" key="1">
    <citation type="submission" date="2015-02" db="EMBL/GenBank/DDBJ databases">
        <title>Draft genome sequences of ten Microbacterium spp. with emphasis on heavy metal contaminated environments.</title>
        <authorList>
            <person name="Corretto E."/>
        </authorList>
    </citation>
    <scope>NUCLEOTIDE SEQUENCE [LARGE SCALE GENOMIC DNA]</scope>
    <source>
        <strain evidence="2 3">DSM 18659</strain>
    </source>
</reference>
<dbReference type="OrthoDB" id="3233612at2"/>
<comment type="caution">
    <text evidence="2">The sequence shown here is derived from an EMBL/GenBank/DDBJ whole genome shotgun (WGS) entry which is preliminary data.</text>
</comment>
<dbReference type="Pfam" id="PF09954">
    <property type="entry name" value="DUF2188"/>
    <property type="match status" value="1"/>
</dbReference>
<feature type="compositionally biased region" description="Basic and acidic residues" evidence="1">
    <location>
        <begin position="1"/>
        <end position="24"/>
    </location>
</feature>
<accession>A0A0F0LVW9</accession>
<evidence type="ECO:0000256" key="1">
    <source>
        <dbReference type="SAM" id="MobiDB-lite"/>
    </source>
</evidence>